<keyword evidence="4" id="KW-0436">Ligase</keyword>
<dbReference type="PANTHER" id="PTHR43842">
    <property type="entry name" value="PROPIONYL-COA CARBOXYLASE BETA CHAIN"/>
    <property type="match status" value="1"/>
</dbReference>
<evidence type="ECO:0000313" key="4">
    <source>
        <dbReference type="EMBL" id="MFI7589066.1"/>
    </source>
</evidence>
<dbReference type="RefSeq" id="WP_398283393.1">
    <property type="nucleotide sequence ID" value="NZ_JBITLV010000006.1"/>
</dbReference>
<accession>A0ABW8ARR5</accession>
<dbReference type="InterPro" id="IPR029045">
    <property type="entry name" value="ClpP/crotonase-like_dom_sf"/>
</dbReference>
<dbReference type="PANTHER" id="PTHR43842:SF2">
    <property type="entry name" value="PROPIONYL-COA CARBOXYLASE BETA CHAIN, MITOCHONDRIAL"/>
    <property type="match status" value="1"/>
</dbReference>
<feature type="compositionally biased region" description="Basic and acidic residues" evidence="1">
    <location>
        <begin position="8"/>
        <end position="29"/>
    </location>
</feature>
<dbReference type="PROSITE" id="PS50980">
    <property type="entry name" value="COA_CT_NTER"/>
    <property type="match status" value="1"/>
</dbReference>
<proteinExistence type="predicted"/>
<protein>
    <submittedName>
        <fullName evidence="4">Acyl-CoA carboxylase subunit beta</fullName>
        <ecNumber evidence="4">6.-.-.-</ecNumber>
    </submittedName>
</protein>
<sequence length="495" mass="51341">MVTSDTADSSRLDAGRTVDPRDPAGRLERFFDDGPRLTIRSDLDTQPAGLNARLSPDRPRPVVAEIGTVDGRQVVAFACDPRIGGGAMSEESCAGIVAAYDEALARQLPIVGIWHSGGARLDEGVRSLHGVGRVFAAMTRASGRIPQISVVIGPAAGGAAYGPALTDVVVQAPTGKIFVTGPDVVRWATGEDVTADDLGGVDAHGSRSGVSHVIAVDEDEAMAYGRHLCALLTPDPAPVDAEQVADRDLAALLPRRPGVVYDVRGLVDGVLDEPGLELQAGYARNVVTTLGRFGGRPVGIVANNPTHLVGCLDSAGAEKAARFVRLCDGFGLPIIVLVDVPGYLPGSAEELGGIVRRGAKLLHAFAETVVPTATVVTRKAYGGAYIAMNSRSLGADACFAWPGAEIAVMSPISSVRVLHRRALAGVAGDRQRAVLEQILADEHAAQVDGVAAAVELGILDAEVRPDRTRSALAEALARAAEKAGEVRGGHGNIPL</sequence>
<dbReference type="InterPro" id="IPR011762">
    <property type="entry name" value="COA_CT_N"/>
</dbReference>
<evidence type="ECO:0000259" key="3">
    <source>
        <dbReference type="PROSITE" id="PS50989"/>
    </source>
</evidence>
<gene>
    <name evidence="4" type="ORF">ACIB24_18545</name>
</gene>
<feature type="domain" description="CoA carboxyltransferase N-terminal" evidence="2">
    <location>
        <begin position="1"/>
        <end position="244"/>
    </location>
</feature>
<comment type="caution">
    <text evidence="4">The sequence shown here is derived from an EMBL/GenBank/DDBJ whole genome shotgun (WGS) entry which is preliminary data.</text>
</comment>
<evidence type="ECO:0000313" key="5">
    <source>
        <dbReference type="Proteomes" id="UP001612915"/>
    </source>
</evidence>
<evidence type="ECO:0000256" key="1">
    <source>
        <dbReference type="SAM" id="MobiDB-lite"/>
    </source>
</evidence>
<dbReference type="InterPro" id="IPR011763">
    <property type="entry name" value="COA_CT_C"/>
</dbReference>
<name>A0ABW8ARR5_9ACTN</name>
<feature type="region of interest" description="Disordered" evidence="1">
    <location>
        <begin position="1"/>
        <end position="29"/>
    </location>
</feature>
<dbReference type="SUPFAM" id="SSF52096">
    <property type="entry name" value="ClpP/crotonase"/>
    <property type="match status" value="2"/>
</dbReference>
<dbReference type="PROSITE" id="PS50989">
    <property type="entry name" value="COA_CT_CTER"/>
    <property type="match status" value="1"/>
</dbReference>
<dbReference type="InterPro" id="IPR034733">
    <property type="entry name" value="AcCoA_carboxyl_beta"/>
</dbReference>
<reference evidence="4 5" key="1">
    <citation type="submission" date="2024-10" db="EMBL/GenBank/DDBJ databases">
        <title>The Natural Products Discovery Center: Release of the First 8490 Sequenced Strains for Exploring Actinobacteria Biosynthetic Diversity.</title>
        <authorList>
            <person name="Kalkreuter E."/>
            <person name="Kautsar S.A."/>
            <person name="Yang D."/>
            <person name="Bader C.D."/>
            <person name="Teijaro C.N."/>
            <person name="Fluegel L."/>
            <person name="Davis C.M."/>
            <person name="Simpson J.R."/>
            <person name="Lauterbach L."/>
            <person name="Steele A.D."/>
            <person name="Gui C."/>
            <person name="Meng S."/>
            <person name="Li G."/>
            <person name="Viehrig K."/>
            <person name="Ye F."/>
            <person name="Su P."/>
            <person name="Kiefer A.F."/>
            <person name="Nichols A."/>
            <person name="Cepeda A.J."/>
            <person name="Yan W."/>
            <person name="Fan B."/>
            <person name="Jiang Y."/>
            <person name="Adhikari A."/>
            <person name="Zheng C.-J."/>
            <person name="Schuster L."/>
            <person name="Cowan T.M."/>
            <person name="Smanski M.J."/>
            <person name="Chevrette M.G."/>
            <person name="De Carvalho L.P.S."/>
            <person name="Shen B."/>
        </authorList>
    </citation>
    <scope>NUCLEOTIDE SEQUENCE [LARGE SCALE GENOMIC DNA]</scope>
    <source>
        <strain evidence="4 5">NPDC049639</strain>
    </source>
</reference>
<dbReference type="Pfam" id="PF01039">
    <property type="entry name" value="Carboxyl_trans"/>
    <property type="match status" value="1"/>
</dbReference>
<evidence type="ECO:0000259" key="2">
    <source>
        <dbReference type="PROSITE" id="PS50980"/>
    </source>
</evidence>
<dbReference type="EMBL" id="JBITLV010000006">
    <property type="protein sequence ID" value="MFI7589066.1"/>
    <property type="molecule type" value="Genomic_DNA"/>
</dbReference>
<organism evidence="4 5">
    <name type="scientific">Spongisporangium articulatum</name>
    <dbReference type="NCBI Taxonomy" id="3362603"/>
    <lineage>
        <taxon>Bacteria</taxon>
        <taxon>Bacillati</taxon>
        <taxon>Actinomycetota</taxon>
        <taxon>Actinomycetes</taxon>
        <taxon>Kineosporiales</taxon>
        <taxon>Kineosporiaceae</taxon>
        <taxon>Spongisporangium</taxon>
    </lineage>
</organism>
<dbReference type="InterPro" id="IPR051047">
    <property type="entry name" value="AccD/PCCB"/>
</dbReference>
<dbReference type="EC" id="6.-.-.-" evidence="4"/>
<dbReference type="Proteomes" id="UP001612915">
    <property type="component" value="Unassembled WGS sequence"/>
</dbReference>
<feature type="domain" description="CoA carboxyltransferase C-terminal" evidence="3">
    <location>
        <begin position="244"/>
        <end position="482"/>
    </location>
</feature>
<dbReference type="GO" id="GO:0016874">
    <property type="term" value="F:ligase activity"/>
    <property type="evidence" value="ECO:0007669"/>
    <property type="project" value="UniProtKB-KW"/>
</dbReference>
<dbReference type="Gene3D" id="3.90.226.10">
    <property type="entry name" value="2-enoyl-CoA Hydratase, Chain A, domain 1"/>
    <property type="match status" value="2"/>
</dbReference>
<keyword evidence="5" id="KW-1185">Reference proteome</keyword>